<proteinExistence type="predicted"/>
<evidence type="ECO:0000259" key="1">
    <source>
        <dbReference type="Pfam" id="PF13566"/>
    </source>
</evidence>
<dbReference type="InterPro" id="IPR025404">
    <property type="entry name" value="DUF4130"/>
</dbReference>
<dbReference type="OrthoDB" id="5290748at2"/>
<dbReference type="NCBIfam" id="TIGR03915">
    <property type="entry name" value="SAM_7_link_chp"/>
    <property type="match status" value="1"/>
</dbReference>
<sequence>APAEAPALAVPRDWLAMAERGLRHSDPERFALLYALLWDARAEPGLLRRPTEPRMQRLSAMARAVKRDAHKLHAFLRFREIDTAEGPRSIAWFEPEHHILEAEAGFFVRRFAILRWSILTPRRCAHWDGEAVTFAPGARRADAPAFDAAEDLWRTYFASIFNPARLKPEAMRAEMPKKYWKNLPEASIIPQLMQGASGRVKVMMGQEFVEGRKQRGSHRPGE</sequence>
<dbReference type="EMBL" id="MLCO01000528">
    <property type="protein sequence ID" value="ONG42417.1"/>
    <property type="molecule type" value="Genomic_DNA"/>
</dbReference>
<dbReference type="Pfam" id="PF13566">
    <property type="entry name" value="DUF4130"/>
    <property type="match status" value="1"/>
</dbReference>
<evidence type="ECO:0000313" key="3">
    <source>
        <dbReference type="Proteomes" id="UP000188879"/>
    </source>
</evidence>
<dbReference type="InterPro" id="IPR023875">
    <property type="entry name" value="DNA_repair_put"/>
</dbReference>
<feature type="non-terminal residue" evidence="2">
    <location>
        <position position="1"/>
    </location>
</feature>
<protein>
    <recommendedName>
        <fullName evidence="1">DUF4130 domain-containing protein</fullName>
    </recommendedName>
</protein>
<evidence type="ECO:0000313" key="2">
    <source>
        <dbReference type="EMBL" id="ONG42417.1"/>
    </source>
</evidence>
<keyword evidence="3" id="KW-1185">Reference proteome</keyword>
<feature type="domain" description="DUF4130" evidence="1">
    <location>
        <begin position="27"/>
        <end position="185"/>
    </location>
</feature>
<name>A0A1V2GTH1_9PROT</name>
<comment type="caution">
    <text evidence="2">The sequence shown here is derived from an EMBL/GenBank/DDBJ whole genome shotgun (WGS) entry which is preliminary data.</text>
</comment>
<gene>
    <name evidence="2" type="ORF">BKE38_29395</name>
</gene>
<dbReference type="AlphaFoldDB" id="A0A1V2GTH1"/>
<reference evidence="2 3" key="1">
    <citation type="submission" date="2016-10" db="EMBL/GenBank/DDBJ databases">
        <title>Draft Genome sequence of Roseomonas sp. strain M3.</title>
        <authorList>
            <person name="Subhash Y."/>
            <person name="Lee S."/>
        </authorList>
    </citation>
    <scope>NUCLEOTIDE SEQUENCE [LARGE SCALE GENOMIC DNA]</scope>
    <source>
        <strain evidence="2 3">M3</strain>
    </source>
</reference>
<dbReference type="RefSeq" id="WP_076960686.1">
    <property type="nucleotide sequence ID" value="NZ_MLCO01000528.1"/>
</dbReference>
<accession>A0A1V2GTH1</accession>
<organism evidence="2 3">
    <name type="scientific">Teichococcus deserti</name>
    <dbReference type="NCBI Taxonomy" id="1817963"/>
    <lineage>
        <taxon>Bacteria</taxon>
        <taxon>Pseudomonadati</taxon>
        <taxon>Pseudomonadota</taxon>
        <taxon>Alphaproteobacteria</taxon>
        <taxon>Acetobacterales</taxon>
        <taxon>Roseomonadaceae</taxon>
        <taxon>Roseomonas</taxon>
    </lineage>
</organism>
<dbReference type="Proteomes" id="UP000188879">
    <property type="component" value="Unassembled WGS sequence"/>
</dbReference>